<dbReference type="InterPro" id="IPR001789">
    <property type="entry name" value="Sig_transdc_resp-reg_receiver"/>
</dbReference>
<dbReference type="CDD" id="cd18774">
    <property type="entry name" value="PDC2_HK_sensor"/>
    <property type="match status" value="1"/>
</dbReference>
<dbReference type="InterPro" id="IPR003594">
    <property type="entry name" value="HATPase_dom"/>
</dbReference>
<evidence type="ECO:0000256" key="2">
    <source>
        <dbReference type="ARBA" id="ARBA00012438"/>
    </source>
</evidence>
<accession>A0A6I2L5W8</accession>
<dbReference type="Pfam" id="PF02518">
    <property type="entry name" value="HATPase_c"/>
    <property type="match status" value="1"/>
</dbReference>
<dbReference type="SMART" id="SM00388">
    <property type="entry name" value="HisKA"/>
    <property type="match status" value="1"/>
</dbReference>
<dbReference type="SUPFAM" id="SSF52172">
    <property type="entry name" value="CheY-like"/>
    <property type="match status" value="1"/>
</dbReference>
<gene>
    <name evidence="9" type="ORF">GJ699_18845</name>
</gene>
<dbReference type="InterPro" id="IPR011006">
    <property type="entry name" value="CheY-like_superfamily"/>
</dbReference>
<evidence type="ECO:0000259" key="7">
    <source>
        <dbReference type="PROSITE" id="PS50109"/>
    </source>
</evidence>
<dbReference type="Gene3D" id="3.30.450.20">
    <property type="entry name" value="PAS domain"/>
    <property type="match status" value="1"/>
</dbReference>
<organism evidence="9 10">
    <name type="scientific">Duganella guangzhouensis</name>
    <dbReference type="NCBI Taxonomy" id="2666084"/>
    <lineage>
        <taxon>Bacteria</taxon>
        <taxon>Pseudomonadati</taxon>
        <taxon>Pseudomonadota</taxon>
        <taxon>Betaproteobacteria</taxon>
        <taxon>Burkholderiales</taxon>
        <taxon>Oxalobacteraceae</taxon>
        <taxon>Telluria group</taxon>
        <taxon>Duganella</taxon>
    </lineage>
</organism>
<dbReference type="SUPFAM" id="SSF55874">
    <property type="entry name" value="ATPase domain of HSP90 chaperone/DNA topoisomerase II/histidine kinase"/>
    <property type="match status" value="1"/>
</dbReference>
<name>A0A6I2L5W8_9BURK</name>
<dbReference type="PROSITE" id="PS50109">
    <property type="entry name" value="HIS_KIN"/>
    <property type="match status" value="1"/>
</dbReference>
<keyword evidence="6" id="KW-0472">Membrane</keyword>
<evidence type="ECO:0000256" key="6">
    <source>
        <dbReference type="SAM" id="Phobius"/>
    </source>
</evidence>
<dbReference type="Pfam" id="PF00072">
    <property type="entry name" value="Response_reg"/>
    <property type="match status" value="1"/>
</dbReference>
<dbReference type="InterPro" id="IPR005467">
    <property type="entry name" value="His_kinase_dom"/>
</dbReference>
<dbReference type="SMART" id="SM00387">
    <property type="entry name" value="HATPase_c"/>
    <property type="match status" value="1"/>
</dbReference>
<feature type="modified residue" description="4-aspartylphosphate" evidence="4">
    <location>
        <position position="665"/>
    </location>
</feature>
<proteinExistence type="predicted"/>
<dbReference type="SMART" id="SM00448">
    <property type="entry name" value="REC"/>
    <property type="match status" value="1"/>
</dbReference>
<reference evidence="9 10" key="1">
    <citation type="submission" date="2019-11" db="EMBL/GenBank/DDBJ databases">
        <title>Novel species isolated from a subtropical stream in China.</title>
        <authorList>
            <person name="Lu H."/>
        </authorList>
    </citation>
    <scope>NUCLEOTIDE SEQUENCE [LARGE SCALE GENOMIC DNA]</scope>
    <source>
        <strain evidence="9 10">FT80W</strain>
    </source>
</reference>
<sequence>MAYRPRFSFSLRYLLIMLTAIGLLPLALLGAWSIHTVSEFQQREQERLMLDLARALSSAADAELDGVVSTLASLGRAPSLQQGDLRGFYNVASALAQSQPDWLGVILTDRDGKVLFRTMDAYGTPVTSVADPDSLRAVLATREPVAGRIARGGRGRAAFPVRVAVTTADSALYTLTAVILPDRMMRLVERQQVPHGAVTTIRDSGRAVVARSQNQQGTVGLPPSASLTELMRLTGAEGVGRARTSEGQEMTTAYTTLSRFGWAAVVGRPAEQLYSAGLQSLGVYGAGILVSLVMCIVLASLLSRRLVSTINALQHSAAALGSGAPLTLAPSSITEIEAIGKELVQAERQRSEHERERDQLLASLNQALSSHQAALAEARQAGRAKDEFLAVLGHELRNPLSPIVTSLDLLDRRDDPSSRKERAMMRRQVQHLRRLVDDLLDVSRISSGKFELESQVVNLAEVVRHAVAVAPGQRLTLAAPVAVWVMGDESRLTQVLNNLLSNAERFGSSATQVMLTADAHEARLVVIDNGIGMSVELLARVFEPFQQAPQSLARRTGGLGLGLAIVRQIVDLHGGRVSASSPGPGEGSRFEVVLPLTAQRAAVPALEGTDGVTSLQVLLVDDNVDAASTCGTLLELMGHQVRVAHSAAGALALLWERKPDVAILDIGLPDMDGYALARAMREAASGAPLRLVALTGYGQKEDIERAYEADFDLHLTKPATLADLQRATAPVA</sequence>
<keyword evidence="5" id="KW-0175">Coiled coil</keyword>
<dbReference type="CDD" id="cd17580">
    <property type="entry name" value="REC_2_DhkD-like"/>
    <property type="match status" value="1"/>
</dbReference>
<evidence type="ECO:0000313" key="10">
    <source>
        <dbReference type="Proteomes" id="UP000433309"/>
    </source>
</evidence>
<evidence type="ECO:0000256" key="4">
    <source>
        <dbReference type="PROSITE-ProRule" id="PRU00169"/>
    </source>
</evidence>
<dbReference type="Pfam" id="PF00512">
    <property type="entry name" value="HisKA"/>
    <property type="match status" value="1"/>
</dbReference>
<keyword evidence="6" id="KW-1133">Transmembrane helix</keyword>
<feature type="coiled-coil region" evidence="5">
    <location>
        <begin position="336"/>
        <end position="381"/>
    </location>
</feature>
<dbReference type="AlphaFoldDB" id="A0A6I2L5W8"/>
<dbReference type="InterPro" id="IPR036890">
    <property type="entry name" value="HATPase_C_sf"/>
</dbReference>
<feature type="domain" description="Response regulatory" evidence="8">
    <location>
        <begin position="616"/>
        <end position="732"/>
    </location>
</feature>
<dbReference type="InterPro" id="IPR036097">
    <property type="entry name" value="HisK_dim/P_sf"/>
</dbReference>
<feature type="domain" description="Histidine kinase" evidence="7">
    <location>
        <begin position="391"/>
        <end position="598"/>
    </location>
</feature>
<dbReference type="PANTHER" id="PTHR43547:SF2">
    <property type="entry name" value="HYBRID SIGNAL TRANSDUCTION HISTIDINE KINASE C"/>
    <property type="match status" value="1"/>
</dbReference>
<evidence type="ECO:0000259" key="8">
    <source>
        <dbReference type="PROSITE" id="PS50110"/>
    </source>
</evidence>
<dbReference type="SUPFAM" id="SSF47384">
    <property type="entry name" value="Homodimeric domain of signal transducing histidine kinase"/>
    <property type="match status" value="1"/>
</dbReference>
<dbReference type="GO" id="GO:0000155">
    <property type="term" value="F:phosphorelay sensor kinase activity"/>
    <property type="evidence" value="ECO:0007669"/>
    <property type="project" value="InterPro"/>
</dbReference>
<keyword evidence="10" id="KW-1185">Reference proteome</keyword>
<comment type="catalytic activity">
    <reaction evidence="1">
        <text>ATP + protein L-histidine = ADP + protein N-phospho-L-histidine.</text>
        <dbReference type="EC" id="2.7.13.3"/>
    </reaction>
</comment>
<dbReference type="PRINTS" id="PR00344">
    <property type="entry name" value="BCTRLSENSOR"/>
</dbReference>
<dbReference type="CDD" id="cd00082">
    <property type="entry name" value="HisKA"/>
    <property type="match status" value="1"/>
</dbReference>
<keyword evidence="3 4" id="KW-0597">Phosphoprotein</keyword>
<dbReference type="InterPro" id="IPR003661">
    <property type="entry name" value="HisK_dim/P_dom"/>
</dbReference>
<evidence type="ECO:0000256" key="1">
    <source>
        <dbReference type="ARBA" id="ARBA00000085"/>
    </source>
</evidence>
<dbReference type="EC" id="2.7.13.3" evidence="2"/>
<keyword evidence="6" id="KW-0812">Transmembrane</keyword>
<evidence type="ECO:0000256" key="5">
    <source>
        <dbReference type="SAM" id="Coils"/>
    </source>
</evidence>
<feature type="transmembrane region" description="Helical" evidence="6">
    <location>
        <begin position="281"/>
        <end position="302"/>
    </location>
</feature>
<dbReference type="EMBL" id="WKJK01000009">
    <property type="protein sequence ID" value="MRW92056.1"/>
    <property type="molecule type" value="Genomic_DNA"/>
</dbReference>
<dbReference type="Gene3D" id="1.10.287.130">
    <property type="match status" value="1"/>
</dbReference>
<comment type="caution">
    <text evidence="9">The sequence shown here is derived from an EMBL/GenBank/DDBJ whole genome shotgun (WGS) entry which is preliminary data.</text>
</comment>
<dbReference type="Proteomes" id="UP000433309">
    <property type="component" value="Unassembled WGS sequence"/>
</dbReference>
<dbReference type="Gene3D" id="3.30.565.10">
    <property type="entry name" value="Histidine kinase-like ATPase, C-terminal domain"/>
    <property type="match status" value="1"/>
</dbReference>
<dbReference type="InterPro" id="IPR004358">
    <property type="entry name" value="Sig_transdc_His_kin-like_C"/>
</dbReference>
<dbReference type="PROSITE" id="PS50110">
    <property type="entry name" value="RESPONSE_REGULATORY"/>
    <property type="match status" value="1"/>
</dbReference>
<dbReference type="PANTHER" id="PTHR43547">
    <property type="entry name" value="TWO-COMPONENT HISTIDINE KINASE"/>
    <property type="match status" value="1"/>
</dbReference>
<evidence type="ECO:0000256" key="3">
    <source>
        <dbReference type="ARBA" id="ARBA00022553"/>
    </source>
</evidence>
<protein>
    <recommendedName>
        <fullName evidence="2">histidine kinase</fullName>
        <ecNumber evidence="2">2.7.13.3</ecNumber>
    </recommendedName>
</protein>
<evidence type="ECO:0000313" key="9">
    <source>
        <dbReference type="EMBL" id="MRW92056.1"/>
    </source>
</evidence>
<dbReference type="Gene3D" id="3.40.50.2300">
    <property type="match status" value="1"/>
</dbReference>